<dbReference type="SUPFAM" id="SSF55729">
    <property type="entry name" value="Acyl-CoA N-acyltransferases (Nat)"/>
    <property type="match status" value="1"/>
</dbReference>
<dbReference type="Gene3D" id="3.40.630.30">
    <property type="match status" value="1"/>
</dbReference>
<sequence length="255" mass="28818">MMHLSVPILAETLFSDWQETMIWSCLQGVMGEIWVDDSDNPQSALAKLGRLASFGFLAGQPNIELLESCQGEDIILVPQHQGWSDLIEAIYGSKAHAFTRYATKKDTQFDCEQLAQLATNLPVDFELQLIDEQLYKACLVEEWSQDLVANYDDYKHYAQLGLGVVAIYQGKLVAGASSYSTYKNGIEIEIDTHPDFRRKGLAKAVAAELILTCLDSGLYPSWDAHTKISLDLAEKLGYEFSHEYMAYEIEWEYKH</sequence>
<evidence type="ECO:0000313" key="2">
    <source>
        <dbReference type="EMBL" id="MFC5631471.1"/>
    </source>
</evidence>
<dbReference type="Pfam" id="PF12746">
    <property type="entry name" value="GNAT_acetyltran"/>
    <property type="match status" value="1"/>
</dbReference>
<keyword evidence="2" id="KW-0012">Acyltransferase</keyword>
<dbReference type="EMBL" id="JBHSOJ010000017">
    <property type="protein sequence ID" value="MFC5631471.1"/>
    <property type="molecule type" value="Genomic_DNA"/>
</dbReference>
<accession>A0ABW0UHR3</accession>
<protein>
    <submittedName>
        <fullName evidence="2">GNAT family N-acetyltransferase</fullName>
        <ecNumber evidence="2">2.3.1.-</ecNumber>
    </submittedName>
</protein>
<comment type="caution">
    <text evidence="2">The sequence shown here is derived from an EMBL/GenBank/DDBJ whole genome shotgun (WGS) entry which is preliminary data.</text>
</comment>
<dbReference type="EC" id="2.3.1.-" evidence="2"/>
<gene>
    <name evidence="2" type="ORF">ACFPQ3_07770</name>
</gene>
<dbReference type="InterPro" id="IPR042573">
    <property type="entry name" value="GNAT_acetyltra_N"/>
</dbReference>
<dbReference type="CDD" id="cd04301">
    <property type="entry name" value="NAT_SF"/>
    <property type="match status" value="1"/>
</dbReference>
<dbReference type="PANTHER" id="PTHR31143:SF2">
    <property type="entry name" value="FR47-LIKE DOMAIN-CONTAINING PROTEIN-RELATED"/>
    <property type="match status" value="1"/>
</dbReference>
<dbReference type="Gene3D" id="3.40.630.110">
    <property type="entry name" value="GNAT acetyltransferase-like"/>
    <property type="match status" value="1"/>
</dbReference>
<name>A0ABW0UHR3_9STRE</name>
<dbReference type="InterPro" id="IPR016181">
    <property type="entry name" value="Acyl_CoA_acyltransferase"/>
</dbReference>
<feature type="domain" description="N-acetyltransferase" evidence="1">
    <location>
        <begin position="122"/>
        <end position="255"/>
    </location>
</feature>
<dbReference type="InterPro" id="IPR027365">
    <property type="entry name" value="GNAT_acetyltra_YdfB-like"/>
</dbReference>
<dbReference type="RefSeq" id="WP_156806208.1">
    <property type="nucleotide sequence ID" value="NZ_JBHSOJ010000017.1"/>
</dbReference>
<dbReference type="GO" id="GO:0016746">
    <property type="term" value="F:acyltransferase activity"/>
    <property type="evidence" value="ECO:0007669"/>
    <property type="project" value="UniProtKB-KW"/>
</dbReference>
<evidence type="ECO:0000259" key="1">
    <source>
        <dbReference type="PROSITE" id="PS51186"/>
    </source>
</evidence>
<keyword evidence="2" id="KW-0808">Transferase</keyword>
<dbReference type="PROSITE" id="PS51186">
    <property type="entry name" value="GNAT"/>
    <property type="match status" value="1"/>
</dbReference>
<proteinExistence type="predicted"/>
<dbReference type="PANTHER" id="PTHR31143">
    <property type="match status" value="1"/>
</dbReference>
<reference evidence="3" key="1">
    <citation type="journal article" date="2019" name="Int. J. Syst. Evol. Microbiol.">
        <title>The Global Catalogue of Microorganisms (GCM) 10K type strain sequencing project: providing services to taxonomists for standard genome sequencing and annotation.</title>
        <authorList>
            <consortium name="The Broad Institute Genomics Platform"/>
            <consortium name="The Broad Institute Genome Sequencing Center for Infectious Disease"/>
            <person name="Wu L."/>
            <person name="Ma J."/>
        </authorList>
    </citation>
    <scope>NUCLEOTIDE SEQUENCE [LARGE SCALE GENOMIC DNA]</scope>
    <source>
        <strain evidence="3">DT43</strain>
    </source>
</reference>
<dbReference type="Proteomes" id="UP001596110">
    <property type="component" value="Unassembled WGS sequence"/>
</dbReference>
<evidence type="ECO:0000313" key="3">
    <source>
        <dbReference type="Proteomes" id="UP001596110"/>
    </source>
</evidence>
<organism evidence="2 3">
    <name type="scientific">Streptococcus caledonicus</name>
    <dbReference type="NCBI Taxonomy" id="2614158"/>
    <lineage>
        <taxon>Bacteria</taxon>
        <taxon>Bacillati</taxon>
        <taxon>Bacillota</taxon>
        <taxon>Bacilli</taxon>
        <taxon>Lactobacillales</taxon>
        <taxon>Streptococcaceae</taxon>
        <taxon>Streptococcus</taxon>
    </lineage>
</organism>
<dbReference type="InterPro" id="IPR000182">
    <property type="entry name" value="GNAT_dom"/>
</dbReference>
<keyword evidence="3" id="KW-1185">Reference proteome</keyword>